<dbReference type="GO" id="GO:0008476">
    <property type="term" value="F:protein-tyrosine sulfotransferase activity"/>
    <property type="evidence" value="ECO:0007669"/>
    <property type="project" value="InterPro"/>
</dbReference>
<dbReference type="STRING" id="1760988.SAMN02949497_0139"/>
<protein>
    <submittedName>
        <fullName evidence="3">SCP-2 sterol transfer family protein</fullName>
    </submittedName>
</protein>
<dbReference type="InterPro" id="IPR036527">
    <property type="entry name" value="SCP2_sterol-bd_dom_sf"/>
</dbReference>
<dbReference type="PANTHER" id="PTHR12788:SF10">
    <property type="entry name" value="PROTEIN-TYROSINE SULFOTRANSFERASE"/>
    <property type="match status" value="1"/>
</dbReference>
<dbReference type="Proteomes" id="UP000192923">
    <property type="component" value="Unassembled WGS sequence"/>
</dbReference>
<dbReference type="InterPro" id="IPR026634">
    <property type="entry name" value="TPST-like"/>
</dbReference>
<dbReference type="InterPro" id="IPR027417">
    <property type="entry name" value="P-loop_NTPase"/>
</dbReference>
<gene>
    <name evidence="3" type="ORF">SAMN02949497_0139</name>
</gene>
<dbReference type="Pfam" id="PF02036">
    <property type="entry name" value="SCP2"/>
    <property type="match status" value="1"/>
</dbReference>
<keyword evidence="4" id="KW-1185">Reference proteome</keyword>
<evidence type="ECO:0000256" key="1">
    <source>
        <dbReference type="ARBA" id="ARBA00022679"/>
    </source>
</evidence>
<feature type="domain" description="SCP2" evidence="2">
    <location>
        <begin position="321"/>
        <end position="400"/>
    </location>
</feature>
<accession>A0A1Y6D3Q3</accession>
<dbReference type="Gene3D" id="3.40.50.300">
    <property type="entry name" value="P-loop containing nucleotide triphosphate hydrolases"/>
    <property type="match status" value="1"/>
</dbReference>
<evidence type="ECO:0000313" key="4">
    <source>
        <dbReference type="Proteomes" id="UP000192923"/>
    </source>
</evidence>
<dbReference type="PROSITE" id="PS51257">
    <property type="entry name" value="PROKAR_LIPOPROTEIN"/>
    <property type="match status" value="1"/>
</dbReference>
<dbReference type="SUPFAM" id="SSF52540">
    <property type="entry name" value="P-loop containing nucleoside triphosphate hydrolases"/>
    <property type="match status" value="1"/>
</dbReference>
<sequence length="402" mass="43438">MRPTENHPATAPVFILSCPRSGSTLLRCIVDTHPEFCSPAQLGLGPVCAGLFNAAYYSLGQLPGVANEAERERIALVEVRQALSSLMDRYTLGKGKRRWCEKSTVNIDHLALLDKVFPEARYICLYRNSMDVVHSCLKFSPLGFMPELMPYVARRPDNLVAALAEHWLDQTGKLLAFEAETPSRCFRIGYEALVSDPGRVLPGLFAFLGSEWDAGLLDSIFTSHHDQGGGDIKVWLSREISQDSLGRGASIPSVHIPDSLRGTIDALHAKLGYPTLAEYYSAPCWGSPAAGDIAARIDQFMSHELGALLARQRETQTLPKGVCQLIVQGAAGGVWSLDLTGPESRIGIGERQSADCTLALADTTLCQILAGEKTVAAAYEQGEIDAGGDLGLAIQFGRLLLG</sequence>
<name>A0A1Y6D3Q3_9GAMM</name>
<reference evidence="3 4" key="1">
    <citation type="submission" date="2016-12" db="EMBL/GenBank/DDBJ databases">
        <authorList>
            <person name="Song W.-J."/>
            <person name="Kurnit D.M."/>
        </authorList>
    </citation>
    <scope>NUCLEOTIDE SEQUENCE [LARGE SCALE GENOMIC DNA]</scope>
    <source>
        <strain evidence="3 4">175</strain>
    </source>
</reference>
<dbReference type="AlphaFoldDB" id="A0A1Y6D3Q3"/>
<dbReference type="Pfam" id="PF13469">
    <property type="entry name" value="Sulfotransfer_3"/>
    <property type="match status" value="1"/>
</dbReference>
<proteinExistence type="predicted"/>
<organism evidence="3 4">
    <name type="scientific">Methylomagnum ishizawai</name>
    <dbReference type="NCBI Taxonomy" id="1760988"/>
    <lineage>
        <taxon>Bacteria</taxon>
        <taxon>Pseudomonadati</taxon>
        <taxon>Pseudomonadota</taxon>
        <taxon>Gammaproteobacteria</taxon>
        <taxon>Methylococcales</taxon>
        <taxon>Methylococcaceae</taxon>
        <taxon>Methylomagnum</taxon>
    </lineage>
</organism>
<dbReference type="OrthoDB" id="9815894at2"/>
<dbReference type="SUPFAM" id="SSF55718">
    <property type="entry name" value="SCP-like"/>
    <property type="match status" value="1"/>
</dbReference>
<dbReference type="Gene3D" id="3.30.1050.10">
    <property type="entry name" value="SCP2 sterol-binding domain"/>
    <property type="match status" value="1"/>
</dbReference>
<dbReference type="PANTHER" id="PTHR12788">
    <property type="entry name" value="PROTEIN-TYROSINE SULFOTRANSFERASE 2"/>
    <property type="match status" value="1"/>
</dbReference>
<dbReference type="EMBL" id="FXAM01000003">
    <property type="protein sequence ID" value="SMF97569.1"/>
    <property type="molecule type" value="Genomic_DNA"/>
</dbReference>
<keyword evidence="1" id="KW-0808">Transferase</keyword>
<dbReference type="InterPro" id="IPR003033">
    <property type="entry name" value="SCP2_sterol-bd_dom"/>
</dbReference>
<dbReference type="RefSeq" id="WP_085216595.1">
    <property type="nucleotide sequence ID" value="NZ_FXAM01000003.1"/>
</dbReference>
<evidence type="ECO:0000259" key="2">
    <source>
        <dbReference type="Pfam" id="PF02036"/>
    </source>
</evidence>
<evidence type="ECO:0000313" key="3">
    <source>
        <dbReference type="EMBL" id="SMF97569.1"/>
    </source>
</evidence>